<feature type="region of interest" description="Disordered" evidence="1">
    <location>
        <begin position="1"/>
        <end position="27"/>
    </location>
</feature>
<evidence type="ECO:0000313" key="3">
    <source>
        <dbReference type="Proteomes" id="UP000314294"/>
    </source>
</evidence>
<protein>
    <submittedName>
        <fullName evidence="2">Uncharacterized protein</fullName>
    </submittedName>
</protein>
<sequence length="110" mass="12009">MERPLKKGPSLPSYAGPPGQKLLGPQREHLPLQAQEWTGPSQTHCAAILLGQSESGSHSQQLLADSYEESSRSALIDDGESDRRTTERVERLLFGPCSHSPPLGADEDQY</sequence>
<comment type="caution">
    <text evidence="2">The sequence shown here is derived from an EMBL/GenBank/DDBJ whole genome shotgun (WGS) entry which is preliminary data.</text>
</comment>
<reference evidence="2 3" key="1">
    <citation type="submission" date="2019-03" db="EMBL/GenBank/DDBJ databases">
        <title>First draft genome of Liparis tanakae, snailfish: a comprehensive survey of snailfish specific genes.</title>
        <authorList>
            <person name="Kim W."/>
            <person name="Song I."/>
            <person name="Jeong J.-H."/>
            <person name="Kim D."/>
            <person name="Kim S."/>
            <person name="Ryu S."/>
            <person name="Song J.Y."/>
            <person name="Lee S.K."/>
        </authorList>
    </citation>
    <scope>NUCLEOTIDE SEQUENCE [LARGE SCALE GENOMIC DNA]</scope>
    <source>
        <tissue evidence="2">Muscle</tissue>
    </source>
</reference>
<proteinExistence type="predicted"/>
<dbReference type="AlphaFoldDB" id="A0A4Z2FEY3"/>
<gene>
    <name evidence="2" type="ORF">EYF80_050021</name>
</gene>
<dbReference type="Proteomes" id="UP000314294">
    <property type="component" value="Unassembled WGS sequence"/>
</dbReference>
<name>A0A4Z2FEY3_9TELE</name>
<keyword evidence="3" id="KW-1185">Reference proteome</keyword>
<organism evidence="2 3">
    <name type="scientific">Liparis tanakae</name>
    <name type="common">Tanaka's snailfish</name>
    <dbReference type="NCBI Taxonomy" id="230148"/>
    <lineage>
        <taxon>Eukaryota</taxon>
        <taxon>Metazoa</taxon>
        <taxon>Chordata</taxon>
        <taxon>Craniata</taxon>
        <taxon>Vertebrata</taxon>
        <taxon>Euteleostomi</taxon>
        <taxon>Actinopterygii</taxon>
        <taxon>Neopterygii</taxon>
        <taxon>Teleostei</taxon>
        <taxon>Neoteleostei</taxon>
        <taxon>Acanthomorphata</taxon>
        <taxon>Eupercaria</taxon>
        <taxon>Perciformes</taxon>
        <taxon>Cottioidei</taxon>
        <taxon>Cottales</taxon>
        <taxon>Liparidae</taxon>
        <taxon>Liparis</taxon>
    </lineage>
</organism>
<feature type="region of interest" description="Disordered" evidence="1">
    <location>
        <begin position="55"/>
        <end position="87"/>
    </location>
</feature>
<accession>A0A4Z2FEY3</accession>
<evidence type="ECO:0000256" key="1">
    <source>
        <dbReference type="SAM" id="MobiDB-lite"/>
    </source>
</evidence>
<evidence type="ECO:0000313" key="2">
    <source>
        <dbReference type="EMBL" id="TNN39806.1"/>
    </source>
</evidence>
<dbReference type="EMBL" id="SRLO01001246">
    <property type="protein sequence ID" value="TNN39806.1"/>
    <property type="molecule type" value="Genomic_DNA"/>
</dbReference>